<proteinExistence type="predicted"/>
<name>A0A1H1GX51_9ACTN</name>
<organism evidence="1 2">
    <name type="scientific">Actinopolyspora saharensis</name>
    <dbReference type="NCBI Taxonomy" id="995062"/>
    <lineage>
        <taxon>Bacteria</taxon>
        <taxon>Bacillati</taxon>
        <taxon>Actinomycetota</taxon>
        <taxon>Actinomycetes</taxon>
        <taxon>Actinopolysporales</taxon>
        <taxon>Actinopolysporaceae</taxon>
        <taxon>Actinopolyspora</taxon>
    </lineage>
</organism>
<reference evidence="2" key="1">
    <citation type="submission" date="2016-10" db="EMBL/GenBank/DDBJ databases">
        <authorList>
            <person name="Varghese N."/>
            <person name="Submissions S."/>
        </authorList>
    </citation>
    <scope>NUCLEOTIDE SEQUENCE [LARGE SCALE GENOMIC DNA]</scope>
    <source>
        <strain evidence="2">DSM 45459</strain>
    </source>
</reference>
<gene>
    <name evidence="1" type="ORF">SAMN04489718_3947</name>
</gene>
<dbReference type="AlphaFoldDB" id="A0A1H1GX51"/>
<evidence type="ECO:0008006" key="3">
    <source>
        <dbReference type="Google" id="ProtNLM"/>
    </source>
</evidence>
<dbReference type="STRING" id="995062.SAMN04489718_3947"/>
<keyword evidence="2" id="KW-1185">Reference proteome</keyword>
<dbReference type="EMBL" id="FNKO01000002">
    <property type="protein sequence ID" value="SDR17757.1"/>
    <property type="molecule type" value="Genomic_DNA"/>
</dbReference>
<dbReference type="RefSeq" id="WP_245695915.1">
    <property type="nucleotide sequence ID" value="NZ_FNKO01000002.1"/>
</dbReference>
<evidence type="ECO:0000313" key="2">
    <source>
        <dbReference type="Proteomes" id="UP000199301"/>
    </source>
</evidence>
<accession>A0A1H1GX51</accession>
<sequence>MHHRSLITEYLKLGLRFGRVAPGFVHGYTGAARTRAEVHAEPLPAPAELAAQARRLHRLVRSSELGAPRREFLLGQLAALDCAARVLAGERIPFGARLRLYFQTEAVTGDGESYERAHSELDAVLPPGGSLAERMAEFRRRDRIPRRLVPDCVRALAESLRLETGKRFGLPESETATYRFVEDASFSGLQRCLGDRSSRVSISLAAPHRLGSLPRLLAHEAYPGHHTQYCRAGFPEQTIALANTPQCVVAEGLAELGLDVLIGRGWGSWARRVLSGIGGTPDGELAERVDDAVRKLAGVRRDAALMLHEHGADPVRVRAYLRHWLLLDEDRCETLFKLLEDPRAGAYSVLYPAGAELVDSWVTAEGTAGRSRRYLRLLEEPFAPRTLRRQLAGQRSGSHGRA</sequence>
<dbReference type="Proteomes" id="UP000199301">
    <property type="component" value="Unassembled WGS sequence"/>
</dbReference>
<evidence type="ECO:0000313" key="1">
    <source>
        <dbReference type="EMBL" id="SDR17757.1"/>
    </source>
</evidence>
<protein>
    <recommendedName>
        <fullName evidence="3">DUF885 domain-containing protein</fullName>
    </recommendedName>
</protein>